<dbReference type="InterPro" id="IPR011761">
    <property type="entry name" value="ATP-grasp"/>
</dbReference>
<dbReference type="Proteomes" id="UP000809431">
    <property type="component" value="Unassembled WGS sequence"/>
</dbReference>
<evidence type="ECO:0000259" key="5">
    <source>
        <dbReference type="PROSITE" id="PS50975"/>
    </source>
</evidence>
<keyword evidence="1" id="KW-0436">Ligase</keyword>
<proteinExistence type="predicted"/>
<keyword evidence="2 4" id="KW-0547">Nucleotide-binding</keyword>
<dbReference type="Gene3D" id="3.30.470.20">
    <property type="entry name" value="ATP-grasp fold, B domain"/>
    <property type="match status" value="1"/>
</dbReference>
<name>A0ABS2BJC2_9NEIS</name>
<evidence type="ECO:0000256" key="1">
    <source>
        <dbReference type="ARBA" id="ARBA00022598"/>
    </source>
</evidence>
<feature type="domain" description="ATP-grasp" evidence="5">
    <location>
        <begin position="126"/>
        <end position="317"/>
    </location>
</feature>
<gene>
    <name evidence="6" type="ORF">JMJ54_05060</name>
</gene>
<organism evidence="6 7">
    <name type="scientific">Jeongeupia naejangsanensis</name>
    <dbReference type="NCBI Taxonomy" id="613195"/>
    <lineage>
        <taxon>Bacteria</taxon>
        <taxon>Pseudomonadati</taxon>
        <taxon>Pseudomonadota</taxon>
        <taxon>Betaproteobacteria</taxon>
        <taxon>Neisseriales</taxon>
        <taxon>Chitinibacteraceae</taxon>
        <taxon>Jeongeupia</taxon>
    </lineage>
</organism>
<keyword evidence="3 4" id="KW-0067">ATP-binding</keyword>
<sequence>MDKSAALLVIDFNLSRRAEVAHIRDYARAHYGQKTVLIRPNPGVAERLLADHVIDLNPLAPGFVHEAMRQLAQLPVDLQAGLVFSDNAVQFGAELLRNLGLRGDCPVLAENAFCKYQYRVKEQACKDMFEAQQTFLPNIQMVNTVESLASFIQANPGGVVIKPTTEGNNRGVILLENPAEADLHAVLKEVSAYVQAGVIVEQMIPFRKEYSYDGIGSADFITEKFNVSGRYPVEFAQLVPADVSTEQADLIRRTGQLANLIVGQSFGPFHNEIRISDDLRQAAVIEANRRPAGMKIWALASQVFGQDLHGLWVDSVVTGKRTNLRLTPKGSAMSIMLAPAQPGYVNNIIRNMDFLFSQLQRQVAKDHPQAVGVLRWMSCEIIAATDQYVHVPARDNSDFVALITVSADWDSGVMKTYLERIQLCWDTVLNEYMNADLTLVA</sequence>
<accession>A0ABS2BJC2</accession>
<evidence type="ECO:0000256" key="2">
    <source>
        <dbReference type="ARBA" id="ARBA00022741"/>
    </source>
</evidence>
<evidence type="ECO:0000313" key="6">
    <source>
        <dbReference type="EMBL" id="MBM3115193.1"/>
    </source>
</evidence>
<evidence type="ECO:0000313" key="7">
    <source>
        <dbReference type="Proteomes" id="UP000809431"/>
    </source>
</evidence>
<reference evidence="6 7" key="1">
    <citation type="submission" date="2021-01" db="EMBL/GenBank/DDBJ databases">
        <title>Draft Genome Sequence and Polyhydroxyalkanoate Biosynthetic Potential of Jeongeupia naejangsanensis Type Strain DSM 24253.</title>
        <authorList>
            <person name="Turrini P."/>
            <person name="Artuso I."/>
            <person name="Lugli G.A."/>
            <person name="Frangipani E."/>
            <person name="Ventura M."/>
            <person name="Visca P."/>
        </authorList>
    </citation>
    <scope>NUCLEOTIDE SEQUENCE [LARGE SCALE GENOMIC DNA]</scope>
    <source>
        <strain evidence="6 7">DSM 24253</strain>
    </source>
</reference>
<dbReference type="SUPFAM" id="SSF56059">
    <property type="entry name" value="Glutathione synthetase ATP-binding domain-like"/>
    <property type="match status" value="1"/>
</dbReference>
<evidence type="ECO:0000256" key="3">
    <source>
        <dbReference type="ARBA" id="ARBA00022840"/>
    </source>
</evidence>
<dbReference type="EMBL" id="JAESND010000001">
    <property type="protein sequence ID" value="MBM3115193.1"/>
    <property type="molecule type" value="Genomic_DNA"/>
</dbReference>
<comment type="caution">
    <text evidence="6">The sequence shown here is derived from an EMBL/GenBank/DDBJ whole genome shotgun (WGS) entry which is preliminary data.</text>
</comment>
<evidence type="ECO:0000256" key="4">
    <source>
        <dbReference type="PROSITE-ProRule" id="PRU00409"/>
    </source>
</evidence>
<dbReference type="PANTHER" id="PTHR43585">
    <property type="entry name" value="FUMIPYRROLE BIOSYNTHESIS PROTEIN C"/>
    <property type="match status" value="1"/>
</dbReference>
<keyword evidence="7" id="KW-1185">Reference proteome</keyword>
<dbReference type="InterPro" id="IPR052032">
    <property type="entry name" value="ATP-dep_AA_Ligase"/>
</dbReference>
<dbReference type="RefSeq" id="WP_203536835.1">
    <property type="nucleotide sequence ID" value="NZ_JAESND010000001.1"/>
</dbReference>
<dbReference type="PROSITE" id="PS50975">
    <property type="entry name" value="ATP_GRASP"/>
    <property type="match status" value="1"/>
</dbReference>
<protein>
    <recommendedName>
        <fullName evidence="5">ATP-grasp domain-containing protein</fullName>
    </recommendedName>
</protein>
<dbReference type="PANTHER" id="PTHR43585:SF2">
    <property type="entry name" value="ATP-GRASP ENZYME FSQD"/>
    <property type="match status" value="1"/>
</dbReference>